<keyword evidence="8" id="KW-1185">Reference proteome</keyword>
<evidence type="ECO:0000313" key="7">
    <source>
        <dbReference type="EMBL" id="MCP2332507.1"/>
    </source>
</evidence>
<evidence type="ECO:0000313" key="8">
    <source>
        <dbReference type="Proteomes" id="UP000791080"/>
    </source>
</evidence>
<dbReference type="SUPFAM" id="SSF51735">
    <property type="entry name" value="NAD(P)-binding Rossmann-fold domains"/>
    <property type="match status" value="1"/>
</dbReference>
<evidence type="ECO:0000259" key="6">
    <source>
        <dbReference type="Pfam" id="PF05368"/>
    </source>
</evidence>
<protein>
    <submittedName>
        <fullName evidence="7">Ergot alkaloid biosynthesis protein, AFUA_2G17970 family</fullName>
    </submittedName>
</protein>
<sequence length="276" mass="29035">MTVLVIGGTGTTGRLVTRELRERGCPNRVASRNGTGDRVRFDWYDASTHRNALSGADAVYLVAPVGDPDPMPVMGPFLELAARGGVRRVVLLSSSAIPAGGPGLGAAHARLGELFAEWAVLRPSWFMENFTGHHPHARSARDHGEIVSATGDGRVAFVAAEDIAEVAVSALLDPTPHNTDHVITGPECLSYDDVAATLSEVTSRPVRHRRVSVIELAGRLADAGVPSEFATVLAAMDAAIADGAEDRTTTVVRDLTGRPPRPFREVVSAASGPNGP</sequence>
<name>A0ABT1JJK8_ACTCY</name>
<dbReference type="InterPro" id="IPR008030">
    <property type="entry name" value="NmrA-like"/>
</dbReference>
<dbReference type="Gene3D" id="3.90.25.10">
    <property type="entry name" value="UDP-galactose 4-epimerase, domain 1"/>
    <property type="match status" value="1"/>
</dbReference>
<dbReference type="Proteomes" id="UP000791080">
    <property type="component" value="Unassembled WGS sequence"/>
</dbReference>
<dbReference type="EMBL" id="AUBJ02000001">
    <property type="protein sequence ID" value="MCP2332507.1"/>
    <property type="molecule type" value="Genomic_DNA"/>
</dbReference>
<evidence type="ECO:0000256" key="2">
    <source>
        <dbReference type="ARBA" id="ARBA00005372"/>
    </source>
</evidence>
<reference evidence="7 8" key="1">
    <citation type="submission" date="2022-06" db="EMBL/GenBank/DDBJ databases">
        <title>Genomic Encyclopedia of Type Strains, Phase I: the one thousand microbial genomes (KMG-I) project.</title>
        <authorList>
            <person name="Kyrpides N."/>
        </authorList>
    </citation>
    <scope>NUCLEOTIDE SEQUENCE [LARGE SCALE GENOMIC DNA]</scope>
    <source>
        <strain evidence="7 8">DSM 43889</strain>
    </source>
</reference>
<dbReference type="InterPro" id="IPR051604">
    <property type="entry name" value="Ergot_Alk_Oxidoreductase"/>
</dbReference>
<dbReference type="PANTHER" id="PTHR43162:SF1">
    <property type="entry name" value="PRESTALK A DIFFERENTIATION PROTEIN A"/>
    <property type="match status" value="1"/>
</dbReference>
<organism evidence="7 8">
    <name type="scientific">Actinoalloteichus caeruleus DSM 43889</name>
    <dbReference type="NCBI Taxonomy" id="1120930"/>
    <lineage>
        <taxon>Bacteria</taxon>
        <taxon>Bacillati</taxon>
        <taxon>Actinomycetota</taxon>
        <taxon>Actinomycetes</taxon>
        <taxon>Pseudonocardiales</taxon>
        <taxon>Pseudonocardiaceae</taxon>
        <taxon>Actinoalloteichus</taxon>
        <taxon>Actinoalloteichus cyanogriseus</taxon>
    </lineage>
</organism>
<dbReference type="PANTHER" id="PTHR43162">
    <property type="match status" value="1"/>
</dbReference>
<accession>A0ABT1JJK8</accession>
<feature type="domain" description="NmrA-like" evidence="6">
    <location>
        <begin position="120"/>
        <end position="242"/>
    </location>
</feature>
<comment type="caution">
    <text evidence="7">The sequence shown here is derived from an EMBL/GenBank/DDBJ whole genome shotgun (WGS) entry which is preliminary data.</text>
</comment>
<evidence type="ECO:0000256" key="3">
    <source>
        <dbReference type="ARBA" id="ARBA00022589"/>
    </source>
</evidence>
<dbReference type="Gene3D" id="3.40.50.720">
    <property type="entry name" value="NAD(P)-binding Rossmann-like Domain"/>
    <property type="match status" value="1"/>
</dbReference>
<dbReference type="InterPro" id="IPR019901">
    <property type="entry name" value="Ergot_alkaloid_biosynthesis"/>
</dbReference>
<gene>
    <name evidence="7" type="ORF">G443_002777</name>
</gene>
<evidence type="ECO:0000256" key="4">
    <source>
        <dbReference type="ARBA" id="ARBA00023002"/>
    </source>
</evidence>
<dbReference type="NCBIfam" id="TIGR03649">
    <property type="entry name" value="ergot_EASG"/>
    <property type="match status" value="1"/>
</dbReference>
<feature type="region of interest" description="Disordered" evidence="5">
    <location>
        <begin position="255"/>
        <end position="276"/>
    </location>
</feature>
<evidence type="ECO:0000256" key="1">
    <source>
        <dbReference type="ARBA" id="ARBA00005107"/>
    </source>
</evidence>
<proteinExistence type="inferred from homology"/>
<dbReference type="RefSeq" id="WP_026417478.1">
    <property type="nucleotide sequence ID" value="NZ_AUBJ02000001.1"/>
</dbReference>
<evidence type="ECO:0000256" key="5">
    <source>
        <dbReference type="SAM" id="MobiDB-lite"/>
    </source>
</evidence>
<comment type="similarity">
    <text evidence="2">Belongs to the fgaFS/easG family.</text>
</comment>
<dbReference type="Pfam" id="PF05368">
    <property type="entry name" value="NmrA"/>
    <property type="match status" value="1"/>
</dbReference>
<dbReference type="InterPro" id="IPR036291">
    <property type="entry name" value="NAD(P)-bd_dom_sf"/>
</dbReference>
<comment type="pathway">
    <text evidence="1">Alkaloid biosynthesis; ergot alkaloid biosynthesis.</text>
</comment>
<keyword evidence="3" id="KW-0017">Alkaloid metabolism</keyword>
<keyword evidence="4" id="KW-0560">Oxidoreductase</keyword>